<dbReference type="PATRIC" id="fig|220754.4.peg.820"/>
<dbReference type="SUPFAM" id="SSF55729">
    <property type="entry name" value="Acyl-CoA N-acyltransferases (Nat)"/>
    <property type="match status" value="1"/>
</dbReference>
<dbReference type="RefSeq" id="WP_232304237.1">
    <property type="nucleotide sequence ID" value="NZ_JXRR01000008.1"/>
</dbReference>
<keyword evidence="3" id="KW-1185">Reference proteome</keyword>
<dbReference type="InterPro" id="IPR000182">
    <property type="entry name" value="GNAT_dom"/>
</dbReference>
<comment type="caution">
    <text evidence="2">The sequence shown here is derived from an EMBL/GenBank/DDBJ whole genome shotgun (WGS) entry which is preliminary data.</text>
</comment>
<dbReference type="EMBL" id="JXRR01000008">
    <property type="protein sequence ID" value="KIL50919.1"/>
    <property type="molecule type" value="Genomic_DNA"/>
</dbReference>
<dbReference type="Proteomes" id="UP000031972">
    <property type="component" value="Unassembled WGS sequence"/>
</dbReference>
<organism evidence="2 3">
    <name type="scientific">Jeotgalibacillus campisalis</name>
    <dbReference type="NCBI Taxonomy" id="220754"/>
    <lineage>
        <taxon>Bacteria</taxon>
        <taxon>Bacillati</taxon>
        <taxon>Bacillota</taxon>
        <taxon>Bacilli</taxon>
        <taxon>Bacillales</taxon>
        <taxon>Caryophanaceae</taxon>
        <taxon>Jeotgalibacillus</taxon>
    </lineage>
</organism>
<reference evidence="2 3" key="1">
    <citation type="submission" date="2015-01" db="EMBL/GenBank/DDBJ databases">
        <title>Jeotgalibacillus campisalis genome sequencing.</title>
        <authorList>
            <person name="Goh K.M."/>
            <person name="Chan K.-G."/>
            <person name="Yaakop A.S."/>
            <person name="Ee R."/>
            <person name="Gan H.M."/>
            <person name="Chan C.S."/>
        </authorList>
    </citation>
    <scope>NUCLEOTIDE SEQUENCE [LARGE SCALE GENOMIC DNA]</scope>
    <source>
        <strain evidence="2 3">SF-57</strain>
    </source>
</reference>
<accession>A0A0C2SAD2</accession>
<dbReference type="Pfam" id="PF00583">
    <property type="entry name" value="Acetyltransf_1"/>
    <property type="match status" value="1"/>
</dbReference>
<evidence type="ECO:0000259" key="1">
    <source>
        <dbReference type="PROSITE" id="PS51186"/>
    </source>
</evidence>
<sequence length="167" mass="19032">MSNSARVTVSSVLPENRDEFMPYLLQADENKEIIETYIRKGEMFSIREGEYTVGAVLFIPEDDQTIELKNIAIDASSRGTGLGRAVIEEAILLFKEKGFTSMIVGTANSSIENIVFYQKAGFRISGVRKGFFEDYPETFYENGIRALDMVMFERKISEERRLDDENN</sequence>
<keyword evidence="2" id="KW-0808">Transferase</keyword>
<gene>
    <name evidence="2" type="ORF">KR50_08000</name>
</gene>
<dbReference type="Gene3D" id="3.40.630.30">
    <property type="match status" value="1"/>
</dbReference>
<dbReference type="GO" id="GO:0016747">
    <property type="term" value="F:acyltransferase activity, transferring groups other than amino-acyl groups"/>
    <property type="evidence" value="ECO:0007669"/>
    <property type="project" value="InterPro"/>
</dbReference>
<dbReference type="InterPro" id="IPR016181">
    <property type="entry name" value="Acyl_CoA_acyltransferase"/>
</dbReference>
<name>A0A0C2SAD2_9BACL</name>
<keyword evidence="2" id="KW-0012">Acyltransferase</keyword>
<proteinExistence type="predicted"/>
<dbReference type="AlphaFoldDB" id="A0A0C2SAD2"/>
<evidence type="ECO:0000313" key="3">
    <source>
        <dbReference type="Proteomes" id="UP000031972"/>
    </source>
</evidence>
<protein>
    <submittedName>
        <fullName evidence="2">Acyltransferase</fullName>
    </submittedName>
</protein>
<feature type="domain" description="N-acetyltransferase" evidence="1">
    <location>
        <begin position="7"/>
        <end position="154"/>
    </location>
</feature>
<evidence type="ECO:0000313" key="2">
    <source>
        <dbReference type="EMBL" id="KIL50919.1"/>
    </source>
</evidence>
<dbReference type="PROSITE" id="PS51186">
    <property type="entry name" value="GNAT"/>
    <property type="match status" value="1"/>
</dbReference>